<proteinExistence type="inferred from homology"/>
<dbReference type="Proteomes" id="UP000054558">
    <property type="component" value="Unassembled WGS sequence"/>
</dbReference>
<dbReference type="EMBL" id="DF237229">
    <property type="protein sequence ID" value="GAQ86287.1"/>
    <property type="molecule type" value="Genomic_DNA"/>
</dbReference>
<dbReference type="PANTHER" id="PTHR43671:SF66">
    <property type="entry name" value="SERINE_THREONINE-PROTEIN KINASE NEK2"/>
    <property type="match status" value="1"/>
</dbReference>
<feature type="region of interest" description="Disordered" evidence="7">
    <location>
        <begin position="1274"/>
        <end position="1456"/>
    </location>
</feature>
<evidence type="ECO:0000256" key="4">
    <source>
        <dbReference type="ARBA" id="ARBA00022777"/>
    </source>
</evidence>
<dbReference type="STRING" id="105231.A0A1Y1IC18"/>
<protein>
    <submittedName>
        <fullName evidence="10">Serine/threonine protein kinase</fullName>
    </submittedName>
</protein>
<feature type="region of interest" description="Disordered" evidence="7">
    <location>
        <begin position="619"/>
        <end position="1041"/>
    </location>
</feature>
<dbReference type="SUPFAM" id="SSF56112">
    <property type="entry name" value="Protein kinase-like (PK-like)"/>
    <property type="match status" value="1"/>
</dbReference>
<dbReference type="Gene3D" id="1.10.510.10">
    <property type="entry name" value="Transferase(Phosphotransferase) domain 1"/>
    <property type="match status" value="1"/>
</dbReference>
<dbReference type="InterPro" id="IPR008271">
    <property type="entry name" value="Ser/Thr_kinase_AS"/>
</dbReference>
<dbReference type="Gene3D" id="3.30.200.20">
    <property type="entry name" value="Phosphorylase Kinase, domain 1"/>
    <property type="match status" value="1"/>
</dbReference>
<dbReference type="PANTHER" id="PTHR43671">
    <property type="entry name" value="SERINE/THREONINE-PROTEIN KINASE NEK"/>
    <property type="match status" value="1"/>
</dbReference>
<feature type="compositionally biased region" description="Low complexity" evidence="7">
    <location>
        <begin position="1003"/>
        <end position="1016"/>
    </location>
</feature>
<dbReference type="SUPFAM" id="SSF74924">
    <property type="entry name" value="Cap-Gly domain"/>
    <property type="match status" value="1"/>
</dbReference>
<evidence type="ECO:0000256" key="3">
    <source>
        <dbReference type="ARBA" id="ARBA00022741"/>
    </source>
</evidence>
<dbReference type="InterPro" id="IPR050660">
    <property type="entry name" value="NEK_Ser/Thr_kinase"/>
</dbReference>
<dbReference type="OMA" id="PEMIDVH"/>
<dbReference type="Pfam" id="PF00069">
    <property type="entry name" value="Pkinase"/>
    <property type="match status" value="1"/>
</dbReference>
<evidence type="ECO:0000256" key="5">
    <source>
        <dbReference type="ARBA" id="ARBA00022840"/>
    </source>
</evidence>
<evidence type="ECO:0000259" key="9">
    <source>
        <dbReference type="PROSITE" id="PS50245"/>
    </source>
</evidence>
<keyword evidence="4 10" id="KW-0418">Kinase</keyword>
<dbReference type="SMART" id="SM00220">
    <property type="entry name" value="S_TKc"/>
    <property type="match status" value="1"/>
</dbReference>
<gene>
    <name evidence="10" type="ORF">KFL_002800170</name>
</gene>
<dbReference type="Pfam" id="PF01302">
    <property type="entry name" value="CAP_GLY"/>
    <property type="match status" value="1"/>
</dbReference>
<dbReference type="InterPro" id="IPR000719">
    <property type="entry name" value="Prot_kinase_dom"/>
</dbReference>
<feature type="compositionally biased region" description="Low complexity" evidence="7">
    <location>
        <begin position="1314"/>
        <end position="1325"/>
    </location>
</feature>
<dbReference type="SMART" id="SM01052">
    <property type="entry name" value="CAP_GLY"/>
    <property type="match status" value="1"/>
</dbReference>
<feature type="region of interest" description="Disordered" evidence="7">
    <location>
        <begin position="489"/>
        <end position="606"/>
    </location>
</feature>
<feature type="compositionally biased region" description="Low complexity" evidence="7">
    <location>
        <begin position="915"/>
        <end position="936"/>
    </location>
</feature>
<feature type="compositionally biased region" description="Polar residues" evidence="7">
    <location>
        <begin position="567"/>
        <end position="581"/>
    </location>
</feature>
<dbReference type="PROSITE" id="PS00108">
    <property type="entry name" value="PROTEIN_KINASE_ST"/>
    <property type="match status" value="1"/>
</dbReference>
<keyword evidence="3 6" id="KW-0547">Nucleotide-binding</keyword>
<feature type="domain" description="CAP-Gly" evidence="9">
    <location>
        <begin position="1212"/>
        <end position="1254"/>
    </location>
</feature>
<accession>A0A1Y1IC18</accession>
<evidence type="ECO:0000256" key="2">
    <source>
        <dbReference type="ARBA" id="ARBA00022679"/>
    </source>
</evidence>
<dbReference type="Gene3D" id="2.30.30.190">
    <property type="entry name" value="CAP Gly-rich-like domain"/>
    <property type="match status" value="1"/>
</dbReference>
<feature type="compositionally biased region" description="Low complexity" evidence="7">
    <location>
        <begin position="626"/>
        <end position="643"/>
    </location>
</feature>
<name>A0A1Y1IC18_KLENI</name>
<feature type="compositionally biased region" description="Low complexity" evidence="7">
    <location>
        <begin position="539"/>
        <end position="550"/>
    </location>
</feature>
<dbReference type="GO" id="GO:0005524">
    <property type="term" value="F:ATP binding"/>
    <property type="evidence" value="ECO:0007669"/>
    <property type="project" value="UniProtKB-UniRule"/>
</dbReference>
<feature type="binding site" evidence="6">
    <location>
        <position position="51"/>
    </location>
    <ligand>
        <name>ATP</name>
        <dbReference type="ChEBI" id="CHEBI:30616"/>
    </ligand>
</feature>
<feature type="compositionally biased region" description="Polar residues" evidence="7">
    <location>
        <begin position="832"/>
        <end position="844"/>
    </location>
</feature>
<dbReference type="InterPro" id="IPR011009">
    <property type="entry name" value="Kinase-like_dom_sf"/>
</dbReference>
<dbReference type="PROSITE" id="PS00845">
    <property type="entry name" value="CAP_GLY_1"/>
    <property type="match status" value="1"/>
</dbReference>
<dbReference type="InterPro" id="IPR017441">
    <property type="entry name" value="Protein_kinase_ATP_BS"/>
</dbReference>
<evidence type="ECO:0000313" key="11">
    <source>
        <dbReference type="Proteomes" id="UP000054558"/>
    </source>
</evidence>
<dbReference type="PROSITE" id="PS50011">
    <property type="entry name" value="PROTEIN_KINASE_DOM"/>
    <property type="match status" value="1"/>
</dbReference>
<feature type="compositionally biased region" description="Basic and acidic residues" evidence="7">
    <location>
        <begin position="748"/>
        <end position="758"/>
    </location>
</feature>
<dbReference type="CDD" id="cd08215">
    <property type="entry name" value="STKc_Nek"/>
    <property type="match status" value="1"/>
</dbReference>
<feature type="domain" description="Protein kinase" evidence="8">
    <location>
        <begin position="22"/>
        <end position="276"/>
    </location>
</feature>
<dbReference type="OrthoDB" id="248923at2759"/>
<evidence type="ECO:0000259" key="8">
    <source>
        <dbReference type="PROSITE" id="PS50011"/>
    </source>
</evidence>
<feature type="compositionally biased region" description="Low complexity" evidence="7">
    <location>
        <begin position="881"/>
        <end position="898"/>
    </location>
</feature>
<feature type="compositionally biased region" description="Polar residues" evidence="7">
    <location>
        <begin position="957"/>
        <end position="976"/>
    </location>
</feature>
<evidence type="ECO:0000256" key="7">
    <source>
        <dbReference type="SAM" id="MobiDB-lite"/>
    </source>
</evidence>
<dbReference type="PROSITE" id="PS00107">
    <property type="entry name" value="PROTEIN_KINASE_ATP"/>
    <property type="match status" value="1"/>
</dbReference>
<dbReference type="GO" id="GO:0004674">
    <property type="term" value="F:protein serine/threonine kinase activity"/>
    <property type="evidence" value="ECO:0000318"/>
    <property type="project" value="GO_Central"/>
</dbReference>
<feature type="compositionally biased region" description="Low complexity" evidence="7">
    <location>
        <begin position="1355"/>
        <end position="1364"/>
    </location>
</feature>
<evidence type="ECO:0000256" key="1">
    <source>
        <dbReference type="ARBA" id="ARBA00010886"/>
    </source>
</evidence>
<dbReference type="InterPro" id="IPR036859">
    <property type="entry name" value="CAP-Gly_dom_sf"/>
</dbReference>
<reference evidence="10 11" key="1">
    <citation type="journal article" date="2014" name="Nat. Commun.">
        <title>Klebsormidium flaccidum genome reveals primary factors for plant terrestrial adaptation.</title>
        <authorList>
            <person name="Hori K."/>
            <person name="Maruyama F."/>
            <person name="Fujisawa T."/>
            <person name="Togashi T."/>
            <person name="Yamamoto N."/>
            <person name="Seo M."/>
            <person name="Sato S."/>
            <person name="Yamada T."/>
            <person name="Mori H."/>
            <person name="Tajima N."/>
            <person name="Moriyama T."/>
            <person name="Ikeuchi M."/>
            <person name="Watanabe M."/>
            <person name="Wada H."/>
            <person name="Kobayashi K."/>
            <person name="Saito M."/>
            <person name="Masuda T."/>
            <person name="Sasaki-Sekimoto Y."/>
            <person name="Mashiguchi K."/>
            <person name="Awai K."/>
            <person name="Shimojima M."/>
            <person name="Masuda S."/>
            <person name="Iwai M."/>
            <person name="Nobusawa T."/>
            <person name="Narise T."/>
            <person name="Kondo S."/>
            <person name="Saito H."/>
            <person name="Sato R."/>
            <person name="Murakawa M."/>
            <person name="Ihara Y."/>
            <person name="Oshima-Yamada Y."/>
            <person name="Ohtaka K."/>
            <person name="Satoh M."/>
            <person name="Sonobe K."/>
            <person name="Ishii M."/>
            <person name="Ohtani R."/>
            <person name="Kanamori-Sato M."/>
            <person name="Honoki R."/>
            <person name="Miyazaki D."/>
            <person name="Mochizuki H."/>
            <person name="Umetsu J."/>
            <person name="Higashi K."/>
            <person name="Shibata D."/>
            <person name="Kamiya Y."/>
            <person name="Sato N."/>
            <person name="Nakamura Y."/>
            <person name="Tabata S."/>
            <person name="Ida S."/>
            <person name="Kurokawa K."/>
            <person name="Ohta H."/>
        </authorList>
    </citation>
    <scope>NUCLEOTIDE SEQUENCE [LARGE SCALE GENOMIC DNA]</scope>
    <source>
        <strain evidence="10 11">NIES-2285</strain>
    </source>
</reference>
<sequence>MASASSGPKQDTGKGESRIDQYDVLEQVGKGAFGAAILVIHRQERCKYVMKKIRLARASERAKRSAYQEMRLLSSLDHPHVVSCRDCWVEKGVYVCIVTGYCEGGDVADLLRRADGRLFSEGRLIKWFVQILLALQYLHAHKVLHRDLKCSNLFLTRDGDVRIGDFGLARVLEENQLTTSVVGTPNYMCPELLADQPYGFKSDVWSLGCCMYELTGHRPPFKAFDMQGLIQKITKGTLPPLPSEYSADWKAVIKSMLRKIPEQRPSVDDLLEHPYLAPHVAACRQRLNALQAVPEAPLPIPHEQIFSEIIHQDTPVEPTSEGSILTDEASQEPIHTDEPRRSDDLARAALRKSAESLVRNGESLGASLLRNSADGVVRKSGSVDGFGPEPSASPQVVIGSKRGAAFAEVEAEPGEEVGLRKETLGGGSGTGAVTAGQQFAAARVEQLDALASKDGMWMGGDGRFATKSEVGDFPTESEVGDLTEREVKSAIDSTAQQDRLVPGGTSRMTESRHVLESDSPDADVTSQGAVTDSLDRRAAAQTAANSANRQPGPPSVVAASSVAGDDSMTSAFRQDSDSVQTARRELTVRRSGASPALQQDGIESSVVKQRAFQKRVAALGVPSAQARTPSKASSISSASSTPSQPSPRTPLVTPKQNRVPWGLSPTSTLKTPVKRQTPLTEPKPSKPSEGSLSKRPTSAPPKSTLAAANRMTSATVPGRPQTAASSTTAGLTRGTIPGTKRNGLTATGERREAGERRFNFAAARNGLQNPNSGGERKAAGWEELGMGRQSKPAVLGTIREQAGLEGPVRKQADRSTVAKGAATVKKLASGKRGQSPSETTSPLSSGLVRKAFSPRCNTTKAEPTPPSKIPKALPKGTVPEASTPKSSAAANKKPASPSGVTLTGLATPGSTPRTKPAIVKSSPKSSIPSNISASPKTPSKPNLTAPSVNKPLVAKSPRQNARASSPLRSRPNSMPNTPTPRSPGVWGRPSPKPSPKPSHKLSPKPSSKPSSAQPSPRLGLLSTPSQKNKLPKSPTGGGANKASVLARVSSSEVGAGAGSLTPELSPLALARAELKRRGFAALKVDTSPEDLLRESLTGRLPGGQFAGQPADDTLALNARVSELEDILGRCCRLHNQERFQELGALLKTVAEASAALGKMVGASPGVGIGGELERVLRRSQGRSKVLLPTDLQVGDPVLVAHRNQPGFVRFKGLTHFGTGEWVGVELGVPAGKHNGTWQGVTYFECPANHGIFVRATSLERRALADVSVVSGEAADISGDVPPDGVKGQRGARLDAPQGPDEGVTEGEVGEAKVGQEGSSSGPQPGHAKLANGRYKPSGDVASGNALYSPWSSCDSPRAARPMSPARRRLFSPPDGRPESVLGEGDENAPYEPFPTSMSPRLRKGPFTPAPRSPSPLRQRAGPSSVVPFSGRLLVPSQAVTSPERSLATFSPVRRER</sequence>
<keyword evidence="11" id="KW-1185">Reference proteome</keyword>
<organism evidence="10 11">
    <name type="scientific">Klebsormidium nitens</name>
    <name type="common">Green alga</name>
    <name type="synonym">Ulothrix nitens</name>
    <dbReference type="NCBI Taxonomy" id="105231"/>
    <lineage>
        <taxon>Eukaryota</taxon>
        <taxon>Viridiplantae</taxon>
        <taxon>Streptophyta</taxon>
        <taxon>Klebsormidiophyceae</taxon>
        <taxon>Klebsormidiales</taxon>
        <taxon>Klebsormidiaceae</taxon>
        <taxon>Klebsormidium</taxon>
    </lineage>
</organism>
<keyword evidence="5 6" id="KW-0067">ATP-binding</keyword>
<dbReference type="PROSITE" id="PS50245">
    <property type="entry name" value="CAP_GLY_2"/>
    <property type="match status" value="1"/>
</dbReference>
<evidence type="ECO:0000313" key="10">
    <source>
        <dbReference type="EMBL" id="GAQ86287.1"/>
    </source>
</evidence>
<feature type="region of interest" description="Disordered" evidence="7">
    <location>
        <begin position="316"/>
        <end position="343"/>
    </location>
</feature>
<evidence type="ECO:0000256" key="6">
    <source>
        <dbReference type="PROSITE-ProRule" id="PRU10141"/>
    </source>
</evidence>
<feature type="compositionally biased region" description="Polar residues" evidence="7">
    <location>
        <begin position="937"/>
        <end position="947"/>
    </location>
</feature>
<keyword evidence="2" id="KW-0808">Transferase</keyword>
<comment type="similarity">
    <text evidence="1">Belongs to the protein kinase superfamily. NEK Ser/Thr protein kinase family. NIMA subfamily.</text>
</comment>
<dbReference type="InterPro" id="IPR000938">
    <property type="entry name" value="CAP-Gly_domain"/>
</dbReference>
<feature type="compositionally biased region" description="Basic and acidic residues" evidence="7">
    <location>
        <begin position="334"/>
        <end position="343"/>
    </location>
</feature>
<keyword evidence="10" id="KW-0723">Serine/threonine-protein kinase</keyword>